<keyword evidence="6 8" id="KW-1133">Transmembrane helix</keyword>
<evidence type="ECO:0000256" key="4">
    <source>
        <dbReference type="ARBA" id="ARBA00022519"/>
    </source>
</evidence>
<accession>A0A5D5AU10</accession>
<keyword evidence="11" id="KW-1185">Reference proteome</keyword>
<evidence type="ECO:0000256" key="8">
    <source>
        <dbReference type="RuleBase" id="RU363032"/>
    </source>
</evidence>
<feature type="domain" description="ABC transmembrane type-1" evidence="9">
    <location>
        <begin position="80"/>
        <end position="268"/>
    </location>
</feature>
<keyword evidence="7 8" id="KW-0472">Membrane</keyword>
<dbReference type="Pfam" id="PF00528">
    <property type="entry name" value="BPD_transp_1"/>
    <property type="match status" value="1"/>
</dbReference>
<evidence type="ECO:0000256" key="1">
    <source>
        <dbReference type="ARBA" id="ARBA00004429"/>
    </source>
</evidence>
<keyword evidence="3" id="KW-1003">Cell membrane</keyword>
<dbReference type="PROSITE" id="PS50928">
    <property type="entry name" value="ABC_TM1"/>
    <property type="match status" value="1"/>
</dbReference>
<keyword evidence="4" id="KW-0997">Cell inner membrane</keyword>
<dbReference type="PANTHER" id="PTHR43357:SF4">
    <property type="entry name" value="INNER MEMBRANE ABC TRANSPORTER PERMEASE PROTEIN YDCV"/>
    <property type="match status" value="1"/>
</dbReference>
<keyword evidence="5 8" id="KW-0812">Transmembrane</keyword>
<evidence type="ECO:0000256" key="6">
    <source>
        <dbReference type="ARBA" id="ARBA00022989"/>
    </source>
</evidence>
<proteinExistence type="inferred from homology"/>
<dbReference type="PANTHER" id="PTHR43357">
    <property type="entry name" value="INNER MEMBRANE ABC TRANSPORTER PERMEASE PROTEIN YDCV"/>
    <property type="match status" value="1"/>
</dbReference>
<dbReference type="Gene3D" id="1.10.3720.10">
    <property type="entry name" value="MetI-like"/>
    <property type="match status" value="1"/>
</dbReference>
<reference evidence="10 11" key="1">
    <citation type="submission" date="2019-08" db="EMBL/GenBank/DDBJ databases">
        <title>Archaea genome.</title>
        <authorList>
            <person name="Kajale S."/>
            <person name="Shouche Y."/>
            <person name="Deshpande N."/>
            <person name="Sharma A."/>
        </authorList>
    </citation>
    <scope>NUCLEOTIDE SEQUENCE [LARGE SCALE GENOMIC DNA]</scope>
    <source>
        <strain evidence="10 11">ESP3B_9</strain>
    </source>
</reference>
<dbReference type="CDD" id="cd06261">
    <property type="entry name" value="TM_PBP2"/>
    <property type="match status" value="1"/>
</dbReference>
<evidence type="ECO:0000313" key="10">
    <source>
        <dbReference type="EMBL" id="TYT62541.1"/>
    </source>
</evidence>
<dbReference type="GO" id="GO:0055085">
    <property type="term" value="P:transmembrane transport"/>
    <property type="evidence" value="ECO:0007669"/>
    <property type="project" value="InterPro"/>
</dbReference>
<feature type="transmembrane region" description="Helical" evidence="8">
    <location>
        <begin position="118"/>
        <end position="142"/>
    </location>
</feature>
<feature type="transmembrane region" description="Helical" evidence="8">
    <location>
        <begin position="201"/>
        <end position="226"/>
    </location>
</feature>
<organism evidence="10 11">
    <name type="scientific">Natrialba swarupiae</name>
    <dbReference type="NCBI Taxonomy" id="2448032"/>
    <lineage>
        <taxon>Archaea</taxon>
        <taxon>Methanobacteriati</taxon>
        <taxon>Methanobacteriota</taxon>
        <taxon>Stenosarchaea group</taxon>
        <taxon>Halobacteria</taxon>
        <taxon>Halobacteriales</taxon>
        <taxon>Natrialbaceae</taxon>
        <taxon>Natrialba</taxon>
    </lineage>
</organism>
<dbReference type="InterPro" id="IPR035906">
    <property type="entry name" value="MetI-like_sf"/>
</dbReference>
<feature type="transmembrane region" description="Helical" evidence="8">
    <location>
        <begin position="84"/>
        <end position="106"/>
    </location>
</feature>
<evidence type="ECO:0000313" key="11">
    <source>
        <dbReference type="Proteomes" id="UP000324104"/>
    </source>
</evidence>
<protein>
    <submittedName>
        <fullName evidence="10">ABC transporter permease</fullName>
    </submittedName>
</protein>
<dbReference type="InterPro" id="IPR000515">
    <property type="entry name" value="MetI-like"/>
</dbReference>
<dbReference type="Proteomes" id="UP000324104">
    <property type="component" value="Unassembled WGS sequence"/>
</dbReference>
<comment type="caution">
    <text evidence="10">The sequence shown here is derived from an EMBL/GenBank/DDBJ whole genome shotgun (WGS) entry which is preliminary data.</text>
</comment>
<keyword evidence="2 8" id="KW-0813">Transport</keyword>
<evidence type="ECO:0000256" key="3">
    <source>
        <dbReference type="ARBA" id="ARBA00022475"/>
    </source>
</evidence>
<evidence type="ECO:0000259" key="9">
    <source>
        <dbReference type="PROSITE" id="PS50928"/>
    </source>
</evidence>
<evidence type="ECO:0000256" key="2">
    <source>
        <dbReference type="ARBA" id="ARBA00022448"/>
    </source>
</evidence>
<feature type="transmembrane region" description="Helical" evidence="8">
    <location>
        <begin position="25"/>
        <end position="49"/>
    </location>
</feature>
<dbReference type="AlphaFoldDB" id="A0A5D5AU10"/>
<feature type="transmembrane region" description="Helical" evidence="8">
    <location>
        <begin position="246"/>
        <end position="268"/>
    </location>
</feature>
<dbReference type="SUPFAM" id="SSF161098">
    <property type="entry name" value="MetI-like"/>
    <property type="match status" value="1"/>
</dbReference>
<evidence type="ECO:0000256" key="7">
    <source>
        <dbReference type="ARBA" id="ARBA00023136"/>
    </source>
</evidence>
<evidence type="ECO:0000256" key="5">
    <source>
        <dbReference type="ARBA" id="ARBA00022692"/>
    </source>
</evidence>
<name>A0A5D5AU10_9EURY</name>
<sequence>MSGRSLSTMDRIHRASRVLPTKHPFLWFITAVNLVILLIPTAVIFVASFEGGSTVSFPPDSLSLYWYSQIPYQTEFIDAFVRSIQVATISTLVGIPVGTLASYGMIKYDIRWRNPLQIYLLLPFMIPLVVSGIIFTTIFGQLQIYGETWTIGLALTIINLPFMLWSVNSRVNAIDKETENAAKNLGAEELQTFVYVTFPKLLPGIITGALIMFTLGLNEFVVSLLITTRDTVTLPVMLYTAIRSDISPLIAAIASIYILIAIVAVLAVDKVASLEDFLKS</sequence>
<dbReference type="GO" id="GO:0005886">
    <property type="term" value="C:plasma membrane"/>
    <property type="evidence" value="ECO:0007669"/>
    <property type="project" value="UniProtKB-SubCell"/>
</dbReference>
<comment type="subcellular location">
    <subcellularLocation>
        <location evidence="1">Cell inner membrane</location>
        <topology evidence="1">Multi-pass membrane protein</topology>
    </subcellularLocation>
    <subcellularLocation>
        <location evidence="8">Cell membrane</location>
        <topology evidence="8">Multi-pass membrane protein</topology>
    </subcellularLocation>
</comment>
<dbReference type="EMBL" id="VTAW01000007">
    <property type="protein sequence ID" value="TYT62541.1"/>
    <property type="molecule type" value="Genomic_DNA"/>
</dbReference>
<comment type="similarity">
    <text evidence="8">Belongs to the binding-protein-dependent transport system permease family.</text>
</comment>
<gene>
    <name evidence="10" type="ORF">FYC77_07175</name>
</gene>